<evidence type="ECO:0000256" key="1">
    <source>
        <dbReference type="ARBA" id="ARBA00004196"/>
    </source>
</evidence>
<dbReference type="PANTHER" id="PTHR42852:SF6">
    <property type="entry name" value="THIOL:DISULFIDE INTERCHANGE PROTEIN DSBE"/>
    <property type="match status" value="1"/>
</dbReference>
<keyword evidence="2" id="KW-0201">Cytochrome c-type biogenesis</keyword>
<evidence type="ECO:0000256" key="2">
    <source>
        <dbReference type="ARBA" id="ARBA00022748"/>
    </source>
</evidence>
<dbReference type="AlphaFoldDB" id="A0A917I2H5"/>
<dbReference type="InterPro" id="IPR050553">
    <property type="entry name" value="Thioredoxin_ResA/DsbE_sf"/>
</dbReference>
<dbReference type="Proteomes" id="UP000633278">
    <property type="component" value="Unassembled WGS sequence"/>
</dbReference>
<comment type="subcellular location">
    <subcellularLocation>
        <location evidence="1">Cell envelope</location>
    </subcellularLocation>
</comment>
<dbReference type="PROSITE" id="PS51352">
    <property type="entry name" value="THIOREDOXIN_2"/>
    <property type="match status" value="1"/>
</dbReference>
<reference evidence="6" key="1">
    <citation type="journal article" date="2014" name="Int. J. Syst. Evol. Microbiol.">
        <title>Complete genome sequence of Corynebacterium casei LMG S-19264T (=DSM 44701T), isolated from a smear-ripened cheese.</title>
        <authorList>
            <consortium name="US DOE Joint Genome Institute (JGI-PGF)"/>
            <person name="Walter F."/>
            <person name="Albersmeier A."/>
            <person name="Kalinowski J."/>
            <person name="Ruckert C."/>
        </authorList>
    </citation>
    <scope>NUCLEOTIDE SEQUENCE</scope>
    <source>
        <strain evidence="6">CGMCC 1.15763</strain>
    </source>
</reference>
<dbReference type="GO" id="GO:0017004">
    <property type="term" value="P:cytochrome complex assembly"/>
    <property type="evidence" value="ECO:0007669"/>
    <property type="project" value="UniProtKB-KW"/>
</dbReference>
<dbReference type="InterPro" id="IPR013766">
    <property type="entry name" value="Thioredoxin_domain"/>
</dbReference>
<evidence type="ECO:0000256" key="3">
    <source>
        <dbReference type="ARBA" id="ARBA00023157"/>
    </source>
</evidence>
<reference evidence="6" key="2">
    <citation type="submission" date="2020-09" db="EMBL/GenBank/DDBJ databases">
        <authorList>
            <person name="Sun Q."/>
            <person name="Zhou Y."/>
        </authorList>
    </citation>
    <scope>NUCLEOTIDE SEQUENCE</scope>
    <source>
        <strain evidence="6">CGMCC 1.15763</strain>
    </source>
</reference>
<dbReference type="InterPro" id="IPR013740">
    <property type="entry name" value="Redoxin"/>
</dbReference>
<evidence type="ECO:0000313" key="6">
    <source>
        <dbReference type="EMBL" id="GGH03487.1"/>
    </source>
</evidence>
<evidence type="ECO:0000313" key="7">
    <source>
        <dbReference type="Proteomes" id="UP000633278"/>
    </source>
</evidence>
<dbReference type="EMBL" id="BMJW01000003">
    <property type="protein sequence ID" value="GGH03487.1"/>
    <property type="molecule type" value="Genomic_DNA"/>
</dbReference>
<dbReference type="PANTHER" id="PTHR42852">
    <property type="entry name" value="THIOL:DISULFIDE INTERCHANGE PROTEIN DSBE"/>
    <property type="match status" value="1"/>
</dbReference>
<dbReference type="GO" id="GO:0030313">
    <property type="term" value="C:cell envelope"/>
    <property type="evidence" value="ECO:0007669"/>
    <property type="project" value="UniProtKB-SubCell"/>
</dbReference>
<keyword evidence="7" id="KW-1185">Reference proteome</keyword>
<dbReference type="SUPFAM" id="SSF52833">
    <property type="entry name" value="Thioredoxin-like"/>
    <property type="match status" value="1"/>
</dbReference>
<dbReference type="InterPro" id="IPR036249">
    <property type="entry name" value="Thioredoxin-like_sf"/>
</dbReference>
<name>A0A917I2H5_9FLAO</name>
<dbReference type="Gene3D" id="3.40.30.10">
    <property type="entry name" value="Glutaredoxin"/>
    <property type="match status" value="1"/>
</dbReference>
<proteinExistence type="predicted"/>
<protein>
    <recommendedName>
        <fullName evidence="5">Thioredoxin domain-containing protein</fullName>
    </recommendedName>
</protein>
<sequence length="470" mass="55003">MVTINGVIENFSKEDSIEDVKVYSYDFLTNDWAEEHQAIVDENGHFSLQFLSAYDQVLFFRFKQSSNLFVSPNSTLDLTFDAKAATKKEFLNSLRFTNELAKENELLKKYLLNDPLDYNELNTMMSSKTSPEEIQVYLSELYDQKKAPYIDNFIKENNPPKSIKNWLKIEKELKPIIDYLQYAVFHFRATSKETPYKDNFPKAFTDRIDNLPILTDKSFVNNDVYTTLPNYYNAYLGQYVQSKYQVPWVKADSIIYSKEIFSFKNNPAFIRILYFDRLNNSLKNNDLSFYNTHQKTIDSLFKNTVYEKAIQEKYTSTKNLIESPQLPENTELLEFSSDDATTFLDEIIKNANGKVIYIDNWATWCSPCKEQFKNATPQLKEKFSEDVEFVYLCHLSDKNLYLPTISQYKVQGKHYFITDEQNKVLTKLLNITGYPTYNLINKKGEIVHSGFQFRPSETITTKLLTALIKE</sequence>
<keyword evidence="3" id="KW-1015">Disulfide bond</keyword>
<keyword evidence="4" id="KW-0676">Redox-active center</keyword>
<comment type="caution">
    <text evidence="6">The sequence shown here is derived from an EMBL/GenBank/DDBJ whole genome shotgun (WGS) entry which is preliminary data.</text>
</comment>
<evidence type="ECO:0000259" key="5">
    <source>
        <dbReference type="PROSITE" id="PS51352"/>
    </source>
</evidence>
<gene>
    <name evidence="6" type="ORF">GCM10011416_23040</name>
</gene>
<feature type="domain" description="Thioredoxin" evidence="5">
    <location>
        <begin position="326"/>
        <end position="469"/>
    </location>
</feature>
<dbReference type="Pfam" id="PF08534">
    <property type="entry name" value="Redoxin"/>
    <property type="match status" value="1"/>
</dbReference>
<organism evidence="6 7">
    <name type="scientific">Polaribacter pacificus</name>
    <dbReference type="NCBI Taxonomy" id="1775173"/>
    <lineage>
        <taxon>Bacteria</taxon>
        <taxon>Pseudomonadati</taxon>
        <taxon>Bacteroidota</taxon>
        <taxon>Flavobacteriia</taxon>
        <taxon>Flavobacteriales</taxon>
        <taxon>Flavobacteriaceae</taxon>
    </lineage>
</organism>
<accession>A0A917I2H5</accession>
<evidence type="ECO:0000256" key="4">
    <source>
        <dbReference type="ARBA" id="ARBA00023284"/>
    </source>
</evidence>